<keyword evidence="3" id="KW-1185">Reference proteome</keyword>
<organism evidence="2 3">
    <name type="scientific">Colocasia esculenta</name>
    <name type="common">Wild taro</name>
    <name type="synonym">Arum esculentum</name>
    <dbReference type="NCBI Taxonomy" id="4460"/>
    <lineage>
        <taxon>Eukaryota</taxon>
        <taxon>Viridiplantae</taxon>
        <taxon>Streptophyta</taxon>
        <taxon>Embryophyta</taxon>
        <taxon>Tracheophyta</taxon>
        <taxon>Spermatophyta</taxon>
        <taxon>Magnoliopsida</taxon>
        <taxon>Liliopsida</taxon>
        <taxon>Araceae</taxon>
        <taxon>Aroideae</taxon>
        <taxon>Colocasieae</taxon>
        <taxon>Colocasia</taxon>
    </lineage>
</organism>
<reference evidence="2" key="1">
    <citation type="submission" date="2017-07" db="EMBL/GenBank/DDBJ databases">
        <title>Taro Niue Genome Assembly and Annotation.</title>
        <authorList>
            <person name="Atibalentja N."/>
            <person name="Keating K."/>
            <person name="Fields C.J."/>
        </authorList>
    </citation>
    <scope>NUCLEOTIDE SEQUENCE</scope>
    <source>
        <strain evidence="2">Niue_2</strain>
        <tissue evidence="2">Leaf</tissue>
    </source>
</reference>
<name>A0A843U8M7_COLES</name>
<feature type="compositionally biased region" description="Basic residues" evidence="1">
    <location>
        <begin position="188"/>
        <end position="198"/>
    </location>
</feature>
<feature type="region of interest" description="Disordered" evidence="1">
    <location>
        <begin position="170"/>
        <end position="198"/>
    </location>
</feature>
<protein>
    <submittedName>
        <fullName evidence="2">Uncharacterized protein</fullName>
    </submittedName>
</protein>
<dbReference type="AlphaFoldDB" id="A0A843U8M7"/>
<feature type="compositionally biased region" description="Pro residues" evidence="1">
    <location>
        <begin position="170"/>
        <end position="179"/>
    </location>
</feature>
<evidence type="ECO:0000313" key="2">
    <source>
        <dbReference type="EMBL" id="MQL81812.1"/>
    </source>
</evidence>
<evidence type="ECO:0000313" key="3">
    <source>
        <dbReference type="Proteomes" id="UP000652761"/>
    </source>
</evidence>
<comment type="caution">
    <text evidence="2">The sequence shown here is derived from an EMBL/GenBank/DDBJ whole genome shotgun (WGS) entry which is preliminary data.</text>
</comment>
<evidence type="ECO:0000256" key="1">
    <source>
        <dbReference type="SAM" id="MobiDB-lite"/>
    </source>
</evidence>
<sequence>MTGSRLELEELGMKLDEAFSPRILLLLGLSSRSSKPPQCVRADHGKIAESTAKRRQSICYLHAIVKYSVSYSYTRLPMSRAITLCTNIPCTHLSFYMGLGGGATASAVTSTRLLPTSLRPAMHSPPCTLPPFPSYASLLSHQMPPSQLLRPRLKSSYLCSLPFLFPLPPTPPPSFPPPTSSTSEAASRRRHRPRRRFH</sequence>
<proteinExistence type="predicted"/>
<dbReference type="EMBL" id="NMUH01000589">
    <property type="protein sequence ID" value="MQL81812.1"/>
    <property type="molecule type" value="Genomic_DNA"/>
</dbReference>
<dbReference type="Proteomes" id="UP000652761">
    <property type="component" value="Unassembled WGS sequence"/>
</dbReference>
<accession>A0A843U8M7</accession>
<gene>
    <name evidence="2" type="ORF">Taro_014279</name>
</gene>